<organism evidence="3 4">
    <name type="scientific">Thermobacillus xylanilyticus</name>
    <dbReference type="NCBI Taxonomy" id="76633"/>
    <lineage>
        <taxon>Bacteria</taxon>
        <taxon>Bacillati</taxon>
        <taxon>Bacillota</taxon>
        <taxon>Bacilli</taxon>
        <taxon>Bacillales</taxon>
        <taxon>Paenibacillaceae</taxon>
        <taxon>Thermobacillus</taxon>
    </lineage>
</organism>
<dbReference type="PANTHER" id="PTHR11851:SF134">
    <property type="entry name" value="ZINC-DEPENDENT PROTEASE"/>
    <property type="match status" value="1"/>
</dbReference>
<protein>
    <submittedName>
        <fullName evidence="3">Zinc protease, insulinase family</fullName>
        <ecNumber evidence="3">3.4.24.56</ecNumber>
    </submittedName>
</protein>
<dbReference type="SUPFAM" id="SSF63411">
    <property type="entry name" value="LuxS/MPP-like metallohydrolase"/>
    <property type="match status" value="2"/>
</dbReference>
<evidence type="ECO:0000259" key="1">
    <source>
        <dbReference type="Pfam" id="PF00675"/>
    </source>
</evidence>
<feature type="domain" description="Peptidase M16 N-terminal" evidence="1">
    <location>
        <begin position="63"/>
        <end position="175"/>
    </location>
</feature>
<dbReference type="Pfam" id="PF00675">
    <property type="entry name" value="Peptidase_M16"/>
    <property type="match status" value="1"/>
</dbReference>
<dbReference type="InterPro" id="IPR050361">
    <property type="entry name" value="MPP/UQCRC_Complex"/>
</dbReference>
<dbReference type="PANTHER" id="PTHR11851">
    <property type="entry name" value="METALLOPROTEASE"/>
    <property type="match status" value="1"/>
</dbReference>
<keyword evidence="3" id="KW-0645">Protease</keyword>
<evidence type="ECO:0000313" key="4">
    <source>
        <dbReference type="Proteomes" id="UP000681526"/>
    </source>
</evidence>
<dbReference type="EC" id="3.4.24.56" evidence="3"/>
<comment type="caution">
    <text evidence="3">The sequence shown here is derived from an EMBL/GenBank/DDBJ whole genome shotgun (WGS) entry which is preliminary data.</text>
</comment>
<dbReference type="EMBL" id="CAJRAY010000006">
    <property type="protein sequence ID" value="CAG5077615.1"/>
    <property type="molecule type" value="Genomic_DNA"/>
</dbReference>
<gene>
    <name evidence="3" type="primary">txxe 636-M1_2224</name>
    <name evidence="3" type="ORF">TXXE_01560</name>
</gene>
<dbReference type="Pfam" id="PF05193">
    <property type="entry name" value="Peptidase_M16_C"/>
    <property type="match status" value="1"/>
</dbReference>
<reference evidence="3 4" key="1">
    <citation type="submission" date="2021-04" db="EMBL/GenBank/DDBJ databases">
        <authorList>
            <person name="Rakotoarivonina H."/>
        </authorList>
    </citation>
    <scope>NUCLEOTIDE SEQUENCE [LARGE SCALE GENOMIC DNA]</scope>
    <source>
        <strain evidence="3 4">XE</strain>
    </source>
</reference>
<name>A0ABM8UZV1_THEXY</name>
<evidence type="ECO:0000259" key="2">
    <source>
        <dbReference type="Pfam" id="PF05193"/>
    </source>
</evidence>
<dbReference type="InterPro" id="IPR011249">
    <property type="entry name" value="Metalloenz_LuxS/M16"/>
</dbReference>
<accession>A0ABM8UZV1</accession>
<proteinExistence type="predicted"/>
<dbReference type="GO" id="GO:0004222">
    <property type="term" value="F:metalloendopeptidase activity"/>
    <property type="evidence" value="ECO:0007669"/>
    <property type="project" value="UniProtKB-EC"/>
</dbReference>
<dbReference type="Proteomes" id="UP000681526">
    <property type="component" value="Unassembled WGS sequence"/>
</dbReference>
<dbReference type="InterPro" id="IPR007863">
    <property type="entry name" value="Peptidase_M16_C"/>
</dbReference>
<sequence>MTVEERHYPDVDETVVREKLPNGLEVHVLPKAGCSKTYAVFATRYGSVDNRFAVNGEEIRVPDGIAHFLEHKMFEEPDGDIFAKFAKQGASANAFTSFDRTVYLFTAAGQIPENLETLLDFVQRPYFTDENVEKEKGIIEQEINMYRDNPDWQVYFGLIGALYQRHPVRIDIAGTAESIRRIDKETLYRCYETFYHPSNMTLVVAGGADPEDVIRLVRENQAKKSFAPAPEISRLFDAEPPEVGSPRVERELPVSLPKCMIGFKETDLVRDADGLMRREAATKLMFEALIGPSSELYQSLYDDQLISDSFGSEYNCTPEYAFSVIGGETRDPDALLARIREAIERAKAEGLDPARFERAKRKRIGALLRMLDRPESAANEYLRWNLRGGNLFRLPELYRDIGIGEAEERLRAHFDWNRMAVSIVRSRKA</sequence>
<dbReference type="InterPro" id="IPR011765">
    <property type="entry name" value="Pept_M16_N"/>
</dbReference>
<evidence type="ECO:0000313" key="3">
    <source>
        <dbReference type="EMBL" id="CAG5077615.1"/>
    </source>
</evidence>
<dbReference type="Gene3D" id="3.30.830.10">
    <property type="entry name" value="Metalloenzyme, LuxS/M16 peptidase-like"/>
    <property type="match status" value="2"/>
</dbReference>
<dbReference type="NCBIfam" id="NF047421">
    <property type="entry name" value="YfmH_fam"/>
    <property type="match status" value="1"/>
</dbReference>
<keyword evidence="4" id="KW-1185">Reference proteome</keyword>
<keyword evidence="3" id="KW-0378">Hydrolase</keyword>
<feature type="domain" description="Peptidase M16 C-terminal" evidence="2">
    <location>
        <begin position="182"/>
        <end position="362"/>
    </location>
</feature>
<dbReference type="GO" id="GO:0006508">
    <property type="term" value="P:proteolysis"/>
    <property type="evidence" value="ECO:0007669"/>
    <property type="project" value="UniProtKB-KW"/>
</dbReference>